<dbReference type="InterPro" id="IPR012337">
    <property type="entry name" value="RNaseH-like_sf"/>
</dbReference>
<gene>
    <name evidence="2" type="ORF">ACFFGN_18840</name>
</gene>
<accession>A0ABV6QNC1</accession>
<sequence length="199" mass="20855">MIVVGLDTSLTSTGLLVLEVGPDRPPAAGATRIESKAPATGRNPDTGKKLAPNLKQRLDRLTAIEQRITSALFNLYIDLAVIESPSFGSVGSASRDLAGLWWRVVGKLDHMGIPVAEVSPAGRTKYALGSGKAAPKDRVLAAVIKRYPDFDITGNDIADALILAAMGARHLGHPIDDLPQANLAAMNGAHWPAPSNPAA</sequence>
<keyword evidence="3" id="KW-1185">Reference proteome</keyword>
<name>A0ABV6QNC1_9ACTN</name>
<dbReference type="RefSeq" id="WP_380049292.1">
    <property type="nucleotide sequence ID" value="NZ_JBHLTC010000022.1"/>
</dbReference>
<organism evidence="2 3">
    <name type="scientific">Kribbella deserti</name>
    <dbReference type="NCBI Taxonomy" id="1926257"/>
    <lineage>
        <taxon>Bacteria</taxon>
        <taxon>Bacillati</taxon>
        <taxon>Actinomycetota</taxon>
        <taxon>Actinomycetes</taxon>
        <taxon>Propionibacteriales</taxon>
        <taxon>Kribbellaceae</taxon>
        <taxon>Kribbella</taxon>
    </lineage>
</organism>
<reference evidence="2 3" key="1">
    <citation type="submission" date="2024-09" db="EMBL/GenBank/DDBJ databases">
        <authorList>
            <person name="Sun Q."/>
            <person name="Mori K."/>
        </authorList>
    </citation>
    <scope>NUCLEOTIDE SEQUENCE [LARGE SCALE GENOMIC DNA]</scope>
    <source>
        <strain evidence="2 3">CGMCC 1.15906</strain>
    </source>
</reference>
<dbReference type="EMBL" id="JBHLTC010000022">
    <property type="protein sequence ID" value="MFC0626142.1"/>
    <property type="molecule type" value="Genomic_DNA"/>
</dbReference>
<comment type="caution">
    <text evidence="2">The sequence shown here is derived from an EMBL/GenBank/DDBJ whole genome shotgun (WGS) entry which is preliminary data.</text>
</comment>
<dbReference type="SUPFAM" id="SSF53098">
    <property type="entry name" value="Ribonuclease H-like"/>
    <property type="match status" value="1"/>
</dbReference>
<dbReference type="InterPro" id="IPR036397">
    <property type="entry name" value="RNaseH_sf"/>
</dbReference>
<feature type="region of interest" description="Disordered" evidence="1">
    <location>
        <begin position="27"/>
        <end position="49"/>
    </location>
</feature>
<evidence type="ECO:0008006" key="4">
    <source>
        <dbReference type="Google" id="ProtNLM"/>
    </source>
</evidence>
<evidence type="ECO:0000313" key="3">
    <source>
        <dbReference type="Proteomes" id="UP001589890"/>
    </source>
</evidence>
<dbReference type="Proteomes" id="UP001589890">
    <property type="component" value="Unassembled WGS sequence"/>
</dbReference>
<protein>
    <recommendedName>
        <fullName evidence="4">Holliday junction nuclease RuvC</fullName>
    </recommendedName>
</protein>
<dbReference type="Gene3D" id="3.30.420.10">
    <property type="entry name" value="Ribonuclease H-like superfamily/Ribonuclease H"/>
    <property type="match status" value="1"/>
</dbReference>
<proteinExistence type="predicted"/>
<evidence type="ECO:0000256" key="1">
    <source>
        <dbReference type="SAM" id="MobiDB-lite"/>
    </source>
</evidence>
<evidence type="ECO:0000313" key="2">
    <source>
        <dbReference type="EMBL" id="MFC0626142.1"/>
    </source>
</evidence>